<reference evidence="2" key="1">
    <citation type="journal article" date="2020" name="Stud. Mycol.">
        <title>101 Dothideomycetes genomes: a test case for predicting lifestyles and emergence of pathogens.</title>
        <authorList>
            <person name="Haridas S."/>
            <person name="Albert R."/>
            <person name="Binder M."/>
            <person name="Bloem J."/>
            <person name="Labutti K."/>
            <person name="Salamov A."/>
            <person name="Andreopoulos B."/>
            <person name="Baker S."/>
            <person name="Barry K."/>
            <person name="Bills G."/>
            <person name="Bluhm B."/>
            <person name="Cannon C."/>
            <person name="Castanera R."/>
            <person name="Culley D."/>
            <person name="Daum C."/>
            <person name="Ezra D."/>
            <person name="Gonzalez J."/>
            <person name="Henrissat B."/>
            <person name="Kuo A."/>
            <person name="Liang C."/>
            <person name="Lipzen A."/>
            <person name="Lutzoni F."/>
            <person name="Magnuson J."/>
            <person name="Mondo S."/>
            <person name="Nolan M."/>
            <person name="Ohm R."/>
            <person name="Pangilinan J."/>
            <person name="Park H.-J."/>
            <person name="Ramirez L."/>
            <person name="Alfaro M."/>
            <person name="Sun H."/>
            <person name="Tritt A."/>
            <person name="Yoshinaga Y."/>
            <person name="Zwiers L.-H."/>
            <person name="Turgeon B."/>
            <person name="Goodwin S."/>
            <person name="Spatafora J."/>
            <person name="Crous P."/>
            <person name="Grigoriev I."/>
        </authorList>
    </citation>
    <scope>NUCLEOTIDE SEQUENCE</scope>
    <source>
        <strain evidence="2">CBS 279.74</strain>
    </source>
</reference>
<organism evidence="2 3">
    <name type="scientific">Pleomassaria siparia CBS 279.74</name>
    <dbReference type="NCBI Taxonomy" id="1314801"/>
    <lineage>
        <taxon>Eukaryota</taxon>
        <taxon>Fungi</taxon>
        <taxon>Dikarya</taxon>
        <taxon>Ascomycota</taxon>
        <taxon>Pezizomycotina</taxon>
        <taxon>Dothideomycetes</taxon>
        <taxon>Pleosporomycetidae</taxon>
        <taxon>Pleosporales</taxon>
        <taxon>Pleomassariaceae</taxon>
        <taxon>Pleomassaria</taxon>
    </lineage>
</organism>
<dbReference type="Proteomes" id="UP000799428">
    <property type="component" value="Unassembled WGS sequence"/>
</dbReference>
<evidence type="ECO:0000313" key="3">
    <source>
        <dbReference type="Proteomes" id="UP000799428"/>
    </source>
</evidence>
<name>A0A6G1JXR0_9PLEO</name>
<proteinExistence type="predicted"/>
<evidence type="ECO:0000313" key="2">
    <source>
        <dbReference type="EMBL" id="KAF2704957.1"/>
    </source>
</evidence>
<gene>
    <name evidence="2" type="ORF">K504DRAFT_506431</name>
</gene>
<keyword evidence="1" id="KW-0732">Signal</keyword>
<accession>A0A6G1JXR0</accession>
<sequence>MRSTTFLASFLCAILTSALPTDNNYKHLTQARQQDAPQSVVTLRLVPASPTYNAKHKSQQQQLSTTTADILTVIVGQTISLDTNPLRLQGIELLNVSEGMSLSGENVVPEEVRCTAAKGFSSQTVDLRLGGGAVVLNGGKSVVVSRIECS</sequence>
<evidence type="ECO:0000256" key="1">
    <source>
        <dbReference type="SAM" id="SignalP"/>
    </source>
</evidence>
<protein>
    <submittedName>
        <fullName evidence="2">Uncharacterized protein</fullName>
    </submittedName>
</protein>
<keyword evidence="3" id="KW-1185">Reference proteome</keyword>
<dbReference type="AlphaFoldDB" id="A0A6G1JXR0"/>
<dbReference type="OrthoDB" id="3775905at2759"/>
<dbReference type="EMBL" id="MU005780">
    <property type="protein sequence ID" value="KAF2704957.1"/>
    <property type="molecule type" value="Genomic_DNA"/>
</dbReference>
<feature type="signal peptide" evidence="1">
    <location>
        <begin position="1"/>
        <end position="18"/>
    </location>
</feature>
<feature type="chain" id="PRO_5026032565" evidence="1">
    <location>
        <begin position="19"/>
        <end position="150"/>
    </location>
</feature>